<dbReference type="InterPro" id="IPR013128">
    <property type="entry name" value="Peptidase_C1A"/>
</dbReference>
<dbReference type="Pfam" id="PF00112">
    <property type="entry name" value="Peptidase_C1"/>
    <property type="match status" value="1"/>
</dbReference>
<dbReference type="InterPro" id="IPR025660">
    <property type="entry name" value="Pept_his_AS"/>
</dbReference>
<dbReference type="AlphaFoldDB" id="A0A2G9UNJ2"/>
<dbReference type="PANTHER" id="PTHR12411">
    <property type="entry name" value="CYSTEINE PROTEASE FAMILY C1-RELATED"/>
    <property type="match status" value="1"/>
</dbReference>
<protein>
    <submittedName>
        <fullName evidence="4">Papain family cysteine protease</fullName>
    </submittedName>
</protein>
<feature type="domain" description="Peptidase C1A papain C-terminal" evidence="3">
    <location>
        <begin position="1"/>
        <end position="85"/>
    </location>
</feature>
<dbReference type="GO" id="GO:0006508">
    <property type="term" value="P:proteolysis"/>
    <property type="evidence" value="ECO:0007669"/>
    <property type="project" value="UniProtKB-KW"/>
</dbReference>
<evidence type="ECO:0000256" key="1">
    <source>
        <dbReference type="ARBA" id="ARBA00008455"/>
    </source>
</evidence>
<gene>
    <name evidence="4" type="ORF">TELCIR_06257</name>
</gene>
<sequence>MKNGPVVAGFLVYEDFAHYKSGIYKHTAGRITGGHAVKLIGWGKENGTPYWLIANSWHDDWGEKGFYRMIRGINNCRIEEMVVAGLA</sequence>
<comment type="similarity">
    <text evidence="1">Belongs to the peptidase C1 family.</text>
</comment>
<name>A0A2G9UNJ2_TELCI</name>
<organism evidence="4 5">
    <name type="scientific">Teladorsagia circumcincta</name>
    <name type="common">Brown stomach worm</name>
    <name type="synonym">Ostertagia circumcincta</name>
    <dbReference type="NCBI Taxonomy" id="45464"/>
    <lineage>
        <taxon>Eukaryota</taxon>
        <taxon>Metazoa</taxon>
        <taxon>Ecdysozoa</taxon>
        <taxon>Nematoda</taxon>
        <taxon>Chromadorea</taxon>
        <taxon>Rhabditida</taxon>
        <taxon>Rhabditina</taxon>
        <taxon>Rhabditomorpha</taxon>
        <taxon>Strongyloidea</taxon>
        <taxon>Trichostrongylidae</taxon>
        <taxon>Teladorsagia</taxon>
    </lineage>
</organism>
<keyword evidence="2" id="KW-1015">Disulfide bond</keyword>
<evidence type="ECO:0000259" key="3">
    <source>
        <dbReference type="Pfam" id="PF00112"/>
    </source>
</evidence>
<dbReference type="Gene3D" id="3.90.70.10">
    <property type="entry name" value="Cysteine proteinases"/>
    <property type="match status" value="1"/>
</dbReference>
<dbReference type="OrthoDB" id="5847537at2759"/>
<keyword evidence="4" id="KW-0378">Hydrolase</keyword>
<reference evidence="4 5" key="1">
    <citation type="submission" date="2015-09" db="EMBL/GenBank/DDBJ databases">
        <title>Draft genome of the parasitic nematode Teladorsagia circumcincta isolate WARC Sus (inbred).</title>
        <authorList>
            <person name="Mitreva M."/>
        </authorList>
    </citation>
    <scope>NUCLEOTIDE SEQUENCE [LARGE SCALE GENOMIC DNA]</scope>
    <source>
        <strain evidence="4 5">S</strain>
    </source>
</reference>
<dbReference type="InterPro" id="IPR000668">
    <property type="entry name" value="Peptidase_C1A_C"/>
</dbReference>
<dbReference type="EMBL" id="KZ345832">
    <property type="protein sequence ID" value="PIO71834.1"/>
    <property type="molecule type" value="Genomic_DNA"/>
</dbReference>
<dbReference type="GO" id="GO:0008234">
    <property type="term" value="F:cysteine-type peptidase activity"/>
    <property type="evidence" value="ECO:0007669"/>
    <property type="project" value="InterPro"/>
</dbReference>
<keyword evidence="4" id="KW-0645">Protease</keyword>
<keyword evidence="5" id="KW-1185">Reference proteome</keyword>
<dbReference type="Proteomes" id="UP000230423">
    <property type="component" value="Unassembled WGS sequence"/>
</dbReference>
<accession>A0A2G9UNJ2</accession>
<proteinExistence type="inferred from homology"/>
<dbReference type="SUPFAM" id="SSF54001">
    <property type="entry name" value="Cysteine proteinases"/>
    <property type="match status" value="1"/>
</dbReference>
<evidence type="ECO:0000313" key="4">
    <source>
        <dbReference type="EMBL" id="PIO71834.1"/>
    </source>
</evidence>
<evidence type="ECO:0000313" key="5">
    <source>
        <dbReference type="Proteomes" id="UP000230423"/>
    </source>
</evidence>
<dbReference type="InterPro" id="IPR025661">
    <property type="entry name" value="Pept_asp_AS"/>
</dbReference>
<evidence type="ECO:0000256" key="2">
    <source>
        <dbReference type="ARBA" id="ARBA00023157"/>
    </source>
</evidence>
<dbReference type="PROSITE" id="PS00640">
    <property type="entry name" value="THIOL_PROTEASE_ASN"/>
    <property type="match status" value="1"/>
</dbReference>
<dbReference type="InterPro" id="IPR038765">
    <property type="entry name" value="Papain-like_cys_pep_sf"/>
</dbReference>
<dbReference type="PROSITE" id="PS00639">
    <property type="entry name" value="THIOL_PROTEASE_HIS"/>
    <property type="match status" value="1"/>
</dbReference>